<dbReference type="InterPro" id="IPR027923">
    <property type="entry name" value="Hydrophob_seed_dom"/>
</dbReference>
<organism evidence="3 4">
    <name type="scientific">Lithospermum erythrorhizon</name>
    <name type="common">Purple gromwell</name>
    <name type="synonym">Lithospermum officinale var. erythrorhizon</name>
    <dbReference type="NCBI Taxonomy" id="34254"/>
    <lineage>
        <taxon>Eukaryota</taxon>
        <taxon>Viridiplantae</taxon>
        <taxon>Streptophyta</taxon>
        <taxon>Embryophyta</taxon>
        <taxon>Tracheophyta</taxon>
        <taxon>Spermatophyta</taxon>
        <taxon>Magnoliopsida</taxon>
        <taxon>eudicotyledons</taxon>
        <taxon>Gunneridae</taxon>
        <taxon>Pentapetalae</taxon>
        <taxon>asterids</taxon>
        <taxon>lamiids</taxon>
        <taxon>Boraginales</taxon>
        <taxon>Boraginaceae</taxon>
        <taxon>Boraginoideae</taxon>
        <taxon>Lithospermeae</taxon>
        <taxon>Lithospermum</taxon>
    </lineage>
</organism>
<dbReference type="AlphaFoldDB" id="A0AAV3S2W8"/>
<proteinExistence type="predicted"/>
<dbReference type="Pfam" id="PF14547">
    <property type="entry name" value="Hydrophob_seed"/>
    <property type="match status" value="1"/>
</dbReference>
<keyword evidence="4" id="KW-1185">Reference proteome</keyword>
<dbReference type="SUPFAM" id="SSF47699">
    <property type="entry name" value="Bifunctional inhibitor/lipid-transfer protein/seed storage 2S albumin"/>
    <property type="match status" value="1"/>
</dbReference>
<dbReference type="EMBL" id="BAABME010014379">
    <property type="protein sequence ID" value="GAA0187129.1"/>
    <property type="molecule type" value="Genomic_DNA"/>
</dbReference>
<reference evidence="3 4" key="1">
    <citation type="submission" date="2024-01" db="EMBL/GenBank/DDBJ databases">
        <title>The complete chloroplast genome sequence of Lithospermum erythrorhizon: insights into the phylogenetic relationship among Boraginaceae species and the maternal lineages of purple gromwells.</title>
        <authorList>
            <person name="Okada T."/>
            <person name="Watanabe K."/>
        </authorList>
    </citation>
    <scope>NUCLEOTIDE SEQUENCE [LARGE SCALE GENOMIC DNA]</scope>
</reference>
<sequence length="118" mass="12490">MVSRNTTIALLLALNLIFLSLVTSKNITTASCPIDTLQLGACANVLGLIDLDVGRVPRQPCCSVLGNLLALEVGACLCTAALDFNLLNLIHLNIPISLRLLVNDCNINGYVPSGWSCP</sequence>
<evidence type="ECO:0000256" key="1">
    <source>
        <dbReference type="SAM" id="SignalP"/>
    </source>
</evidence>
<dbReference type="PANTHER" id="PTHR31731">
    <property type="match status" value="1"/>
</dbReference>
<dbReference type="Gene3D" id="1.10.110.10">
    <property type="entry name" value="Plant lipid-transfer and hydrophobic proteins"/>
    <property type="match status" value="1"/>
</dbReference>
<name>A0AAV3S2W8_LITER</name>
<dbReference type="Proteomes" id="UP001454036">
    <property type="component" value="Unassembled WGS sequence"/>
</dbReference>
<comment type="caution">
    <text evidence="3">The sequence shown here is derived from an EMBL/GenBank/DDBJ whole genome shotgun (WGS) entry which is preliminary data.</text>
</comment>
<dbReference type="CDD" id="cd01958">
    <property type="entry name" value="HPS_like"/>
    <property type="match status" value="1"/>
</dbReference>
<evidence type="ECO:0000313" key="4">
    <source>
        <dbReference type="Proteomes" id="UP001454036"/>
    </source>
</evidence>
<feature type="domain" description="Hydrophobic seed protein" evidence="2">
    <location>
        <begin position="32"/>
        <end position="118"/>
    </location>
</feature>
<feature type="chain" id="PRO_5043864760" description="Hydrophobic seed protein domain-containing protein" evidence="1">
    <location>
        <begin position="25"/>
        <end position="118"/>
    </location>
</feature>
<gene>
    <name evidence="3" type="ORF">LIER_34417</name>
</gene>
<dbReference type="InterPro" id="IPR051636">
    <property type="entry name" value="Plant_LTP/defense-related"/>
</dbReference>
<evidence type="ECO:0000259" key="2">
    <source>
        <dbReference type="Pfam" id="PF14547"/>
    </source>
</evidence>
<feature type="signal peptide" evidence="1">
    <location>
        <begin position="1"/>
        <end position="24"/>
    </location>
</feature>
<accession>A0AAV3S2W8</accession>
<keyword evidence="1" id="KW-0732">Signal</keyword>
<protein>
    <recommendedName>
        <fullName evidence="2">Hydrophobic seed protein domain-containing protein</fullName>
    </recommendedName>
</protein>
<evidence type="ECO:0000313" key="3">
    <source>
        <dbReference type="EMBL" id="GAA0187129.1"/>
    </source>
</evidence>
<dbReference type="InterPro" id="IPR036312">
    <property type="entry name" value="Bifun_inhib/LTP/seed_sf"/>
</dbReference>